<evidence type="ECO:0000313" key="2">
    <source>
        <dbReference type="Proteomes" id="UP000503129"/>
    </source>
</evidence>
<organism evidence="1 2">
    <name type="scientific">Brasilonema sennae CENA114</name>
    <dbReference type="NCBI Taxonomy" id="415709"/>
    <lineage>
        <taxon>Bacteria</taxon>
        <taxon>Bacillati</taxon>
        <taxon>Cyanobacteriota</taxon>
        <taxon>Cyanophyceae</taxon>
        <taxon>Nostocales</taxon>
        <taxon>Scytonemataceae</taxon>
        <taxon>Brasilonema</taxon>
        <taxon>Bromeliae group (in: Brasilonema)</taxon>
    </lineage>
</organism>
<dbReference type="AlphaFoldDB" id="A0A856MKP9"/>
<gene>
    <name evidence="1" type="ORF">DP114_19295</name>
</gene>
<accession>A0A856MKP9</accession>
<name>A0A856MKP9_9CYAN</name>
<reference evidence="1 2" key="1">
    <citation type="submission" date="2018-06" db="EMBL/GenBank/DDBJ databases">
        <title>Comparative genomics of Brasilonema spp. strains.</title>
        <authorList>
            <person name="Alvarenga D.O."/>
            <person name="Fiore M.F."/>
            <person name="Varani A.M."/>
        </authorList>
    </citation>
    <scope>NUCLEOTIDE SEQUENCE [LARGE SCALE GENOMIC DNA]</scope>
    <source>
        <strain evidence="1 2">CENA114</strain>
    </source>
</reference>
<dbReference type="EMBL" id="CP030118">
    <property type="protein sequence ID" value="QDL09757.1"/>
    <property type="molecule type" value="Genomic_DNA"/>
</dbReference>
<dbReference type="RefSeq" id="WP_169266565.1">
    <property type="nucleotide sequence ID" value="NZ_CAWOXK010000001.1"/>
</dbReference>
<dbReference type="KEGG" id="bsen:DP114_19295"/>
<keyword evidence="2" id="KW-1185">Reference proteome</keyword>
<sequence>MSQYVLLRIQAIQEELEALKKTVIHQLEGSRNKTQIKGLWKDVLVTDEDLESAEKAVFRDVIQWED</sequence>
<evidence type="ECO:0000313" key="1">
    <source>
        <dbReference type="EMBL" id="QDL09757.1"/>
    </source>
</evidence>
<proteinExistence type="predicted"/>
<protein>
    <submittedName>
        <fullName evidence="1">Uncharacterized protein</fullName>
    </submittedName>
</protein>
<dbReference type="Proteomes" id="UP000503129">
    <property type="component" value="Chromosome"/>
</dbReference>